<evidence type="ECO:0000256" key="4">
    <source>
        <dbReference type="ARBA" id="ARBA00023049"/>
    </source>
</evidence>
<evidence type="ECO:0000259" key="5">
    <source>
        <dbReference type="Pfam" id="PF01523"/>
    </source>
</evidence>
<evidence type="ECO:0000259" key="6">
    <source>
        <dbReference type="Pfam" id="PF19289"/>
    </source>
</evidence>
<keyword evidence="8" id="KW-1185">Reference proteome</keyword>
<accession>A0ABS5U834</accession>
<dbReference type="InterPro" id="IPR002510">
    <property type="entry name" value="Metalloprtase-TldD/E_N"/>
</dbReference>
<evidence type="ECO:0000256" key="3">
    <source>
        <dbReference type="ARBA" id="ARBA00022801"/>
    </source>
</evidence>
<comment type="similarity">
    <text evidence="1">Belongs to the peptidase U62 family.</text>
</comment>
<keyword evidence="4" id="KW-0482">Metalloprotease</keyword>
<dbReference type="SUPFAM" id="SSF111283">
    <property type="entry name" value="Putative modulator of DNA gyrase, PmbA/TldD"/>
    <property type="match status" value="1"/>
</dbReference>
<evidence type="ECO:0000256" key="2">
    <source>
        <dbReference type="ARBA" id="ARBA00022670"/>
    </source>
</evidence>
<dbReference type="InterPro" id="IPR045569">
    <property type="entry name" value="Metalloprtase-TldD/E_C"/>
</dbReference>
<dbReference type="InterPro" id="IPR035068">
    <property type="entry name" value="TldD/PmbA_N"/>
</dbReference>
<evidence type="ECO:0000313" key="8">
    <source>
        <dbReference type="Proteomes" id="UP000784128"/>
    </source>
</evidence>
<dbReference type="EMBL" id="JAHDYS010000007">
    <property type="protein sequence ID" value="MBT1071835.1"/>
    <property type="molecule type" value="Genomic_DNA"/>
</dbReference>
<dbReference type="Proteomes" id="UP000784128">
    <property type="component" value="Unassembled WGS sequence"/>
</dbReference>
<name>A0ABS5U834_9BACT</name>
<gene>
    <name evidence="7" type="ORF">KJB30_08580</name>
</gene>
<keyword evidence="2" id="KW-0645">Protease</keyword>
<dbReference type="Pfam" id="PF19289">
    <property type="entry name" value="PmbA_TldD_3rd"/>
    <property type="match status" value="1"/>
</dbReference>
<feature type="domain" description="Metalloprotease TldD/E N-terminal" evidence="5">
    <location>
        <begin position="29"/>
        <end position="83"/>
    </location>
</feature>
<dbReference type="InterPro" id="IPR051463">
    <property type="entry name" value="Peptidase_U62_metallo"/>
</dbReference>
<dbReference type="Pfam" id="PF01523">
    <property type="entry name" value="PmbA_TldD_1st"/>
    <property type="match status" value="1"/>
</dbReference>
<dbReference type="RefSeq" id="WP_214298053.1">
    <property type="nucleotide sequence ID" value="NZ_JAHDYS010000007.1"/>
</dbReference>
<reference evidence="7 8" key="1">
    <citation type="submission" date="2021-05" db="EMBL/GenBank/DDBJ databases">
        <title>The draft genome of Geobacter chapellei DSM 13688.</title>
        <authorList>
            <person name="Xu Z."/>
            <person name="Masuda Y."/>
            <person name="Itoh H."/>
            <person name="Senoo K."/>
        </authorList>
    </citation>
    <scope>NUCLEOTIDE SEQUENCE [LARGE SCALE GENOMIC DNA]</scope>
    <source>
        <strain evidence="7 8">DSM 13688</strain>
    </source>
</reference>
<keyword evidence="3" id="KW-0378">Hydrolase</keyword>
<sequence length="484" mass="53334">MRNKFQEQIQRLKAAGATYVDARWYPVEETNQLMMWNGNLKTVSSSRESGVGIRVLYKGAWGFSASSDVGNLTSLFDKALDNARVAAERVTFPVRLAEKESIQASFKSPNRIDPFSVPLGEKVEFLKKLDEQLNQPGVAQRVCELIFMRKQIVYFDSEGSEIEKNIIEVFPSIQVMGVDAQGESHSRKFSPSLSGATRGWETLDPHLFSENAERIVREMNEVLVAETCPTDQRSVILLPGIMYLQTHETIGHALELDRILGYELAYAGGSFVKLGDFGELRYGSPKLTARANATLPNSPGSFGYDDDGVAAQDNLLIDKGLLVGAITGRQMVEEANVRAGKAIFNGSSGANRATAFYRVPIERMTNINIDPGSDGSLDDIVKNTEKGIILDGDKSWSIGSNREQFHFATDIGWLVEDGKVTRVVKNPTYKGETVPFYNSLSAVGDESTWEVRSVDNCGKGQPNQVMQLGHGIPVCRFDNVTIGE</sequence>
<dbReference type="PANTHER" id="PTHR30624:SF10">
    <property type="entry name" value="CONSERVED PROTEIN"/>
    <property type="match status" value="1"/>
</dbReference>
<protein>
    <submittedName>
        <fullName evidence="7">TldD/PmbA family protein</fullName>
    </submittedName>
</protein>
<evidence type="ECO:0000256" key="1">
    <source>
        <dbReference type="ARBA" id="ARBA00005836"/>
    </source>
</evidence>
<evidence type="ECO:0000313" key="7">
    <source>
        <dbReference type="EMBL" id="MBT1071835.1"/>
    </source>
</evidence>
<dbReference type="InterPro" id="IPR036059">
    <property type="entry name" value="TldD/PmbA_sf"/>
</dbReference>
<organism evidence="7 8">
    <name type="scientific">Pelotalea chapellei</name>
    <dbReference type="NCBI Taxonomy" id="44671"/>
    <lineage>
        <taxon>Bacteria</taxon>
        <taxon>Pseudomonadati</taxon>
        <taxon>Thermodesulfobacteriota</taxon>
        <taxon>Desulfuromonadia</taxon>
        <taxon>Geobacterales</taxon>
        <taxon>Geobacteraceae</taxon>
        <taxon>Pelotalea</taxon>
    </lineage>
</organism>
<dbReference type="PANTHER" id="PTHR30624">
    <property type="entry name" value="UNCHARACTERIZED PROTEIN TLDD AND PMBA"/>
    <property type="match status" value="1"/>
</dbReference>
<comment type="caution">
    <text evidence="7">The sequence shown here is derived from an EMBL/GenBank/DDBJ whole genome shotgun (WGS) entry which is preliminary data.</text>
</comment>
<feature type="domain" description="Metalloprotease TldD/E C-terminal" evidence="6">
    <location>
        <begin position="234"/>
        <end position="483"/>
    </location>
</feature>
<dbReference type="Gene3D" id="3.30.2290.10">
    <property type="entry name" value="PmbA/TldD superfamily"/>
    <property type="match status" value="1"/>
</dbReference>
<proteinExistence type="inferred from homology"/>